<evidence type="ECO:0000313" key="2">
    <source>
        <dbReference type="EnsemblPlants" id="ORUFI01G19250.1"/>
    </source>
</evidence>
<sequence length="103" mass="11531">MVDAGEKKAVDMRGGARARHPPPFTPNPIATMGFLHTGGGRNDRNQSREKTAIAPLSLHRWPNPCRAEVFEAGARTEDMDATSTRRRMEAATAESRERRMMWP</sequence>
<protein>
    <submittedName>
        <fullName evidence="2">Uncharacterized protein</fullName>
    </submittedName>
</protein>
<evidence type="ECO:0000256" key="1">
    <source>
        <dbReference type="SAM" id="MobiDB-lite"/>
    </source>
</evidence>
<dbReference type="OMA" id="RERRMMW"/>
<dbReference type="HOGENOM" id="CLU_178835_0_0_1"/>
<dbReference type="EnsemblPlants" id="ORUFI01G19250.1">
    <property type="protein sequence ID" value="ORUFI01G19250.1"/>
    <property type="gene ID" value="ORUFI01G19250"/>
</dbReference>
<reference evidence="3" key="1">
    <citation type="submission" date="2013-06" db="EMBL/GenBank/DDBJ databases">
        <authorList>
            <person name="Zhao Q."/>
        </authorList>
    </citation>
    <scope>NUCLEOTIDE SEQUENCE</scope>
    <source>
        <strain evidence="3">cv. W1943</strain>
    </source>
</reference>
<feature type="region of interest" description="Disordered" evidence="1">
    <location>
        <begin position="1"/>
        <end position="49"/>
    </location>
</feature>
<accession>A0A0E0MX23</accession>
<dbReference type="Gramene" id="ORUFI01G19250.1">
    <property type="protein sequence ID" value="ORUFI01G19250.1"/>
    <property type="gene ID" value="ORUFI01G19250"/>
</dbReference>
<feature type="region of interest" description="Disordered" evidence="1">
    <location>
        <begin position="72"/>
        <end position="103"/>
    </location>
</feature>
<feature type="compositionally biased region" description="Basic and acidic residues" evidence="1">
    <location>
        <begin position="1"/>
        <end position="11"/>
    </location>
</feature>
<evidence type="ECO:0000313" key="3">
    <source>
        <dbReference type="Proteomes" id="UP000008022"/>
    </source>
</evidence>
<reference evidence="2" key="2">
    <citation type="submission" date="2015-06" db="UniProtKB">
        <authorList>
            <consortium name="EnsemblPlants"/>
        </authorList>
    </citation>
    <scope>IDENTIFICATION</scope>
</reference>
<feature type="compositionally biased region" description="Basic and acidic residues" evidence="1">
    <location>
        <begin position="86"/>
        <end position="103"/>
    </location>
</feature>
<organism evidence="2 3">
    <name type="scientific">Oryza rufipogon</name>
    <name type="common">Brownbeard rice</name>
    <name type="synonym">Asian wild rice</name>
    <dbReference type="NCBI Taxonomy" id="4529"/>
    <lineage>
        <taxon>Eukaryota</taxon>
        <taxon>Viridiplantae</taxon>
        <taxon>Streptophyta</taxon>
        <taxon>Embryophyta</taxon>
        <taxon>Tracheophyta</taxon>
        <taxon>Spermatophyta</taxon>
        <taxon>Magnoliopsida</taxon>
        <taxon>Liliopsida</taxon>
        <taxon>Poales</taxon>
        <taxon>Poaceae</taxon>
        <taxon>BOP clade</taxon>
        <taxon>Oryzoideae</taxon>
        <taxon>Oryzeae</taxon>
        <taxon>Oryzinae</taxon>
        <taxon>Oryza</taxon>
    </lineage>
</organism>
<keyword evidence="3" id="KW-1185">Reference proteome</keyword>
<proteinExistence type="predicted"/>
<dbReference type="AlphaFoldDB" id="A0A0E0MX23"/>
<name>A0A0E0MX23_ORYRU</name>
<dbReference type="Proteomes" id="UP000008022">
    <property type="component" value="Unassembled WGS sequence"/>
</dbReference>